<evidence type="ECO:0000313" key="2">
    <source>
        <dbReference type="Proteomes" id="UP000308197"/>
    </source>
</evidence>
<gene>
    <name evidence="1" type="ORF">K466DRAFT_605422</name>
</gene>
<proteinExistence type="predicted"/>
<keyword evidence="2" id="KW-1185">Reference proteome</keyword>
<dbReference type="EMBL" id="ML211794">
    <property type="protein sequence ID" value="TFK80347.1"/>
    <property type="molecule type" value="Genomic_DNA"/>
</dbReference>
<sequence length="175" mass="19340">MFSAPAHPRPVFKCRIVLSTAEAFYRDEAGTSPTPQLKQWKQVRVVVGEMDDGTYALIVCPVLDCGLIALPPLPLIELFLPELDALIDGQEFQSSLDYWSFMDVVSEVKVKEASRLEDYRSQLSHIYDTIPCHSSTRAVGGLCSNAAHFVADTPSSGSTTTRVKEEVDQIMRCGD</sequence>
<dbReference type="AlphaFoldDB" id="A0A5C3NUW4"/>
<protein>
    <submittedName>
        <fullName evidence="1">Uncharacterized protein</fullName>
    </submittedName>
</protein>
<organism evidence="1 2">
    <name type="scientific">Polyporus arcularius HHB13444</name>
    <dbReference type="NCBI Taxonomy" id="1314778"/>
    <lineage>
        <taxon>Eukaryota</taxon>
        <taxon>Fungi</taxon>
        <taxon>Dikarya</taxon>
        <taxon>Basidiomycota</taxon>
        <taxon>Agaricomycotina</taxon>
        <taxon>Agaricomycetes</taxon>
        <taxon>Polyporales</taxon>
        <taxon>Polyporaceae</taxon>
        <taxon>Polyporus</taxon>
    </lineage>
</organism>
<dbReference type="InParanoid" id="A0A5C3NUW4"/>
<dbReference type="Proteomes" id="UP000308197">
    <property type="component" value="Unassembled WGS sequence"/>
</dbReference>
<accession>A0A5C3NUW4</accession>
<evidence type="ECO:0000313" key="1">
    <source>
        <dbReference type="EMBL" id="TFK80347.1"/>
    </source>
</evidence>
<name>A0A5C3NUW4_9APHY</name>
<reference evidence="1 2" key="1">
    <citation type="journal article" date="2019" name="Nat. Ecol. Evol.">
        <title>Megaphylogeny resolves global patterns of mushroom evolution.</title>
        <authorList>
            <person name="Varga T."/>
            <person name="Krizsan K."/>
            <person name="Foldi C."/>
            <person name="Dima B."/>
            <person name="Sanchez-Garcia M."/>
            <person name="Sanchez-Ramirez S."/>
            <person name="Szollosi G.J."/>
            <person name="Szarkandi J.G."/>
            <person name="Papp V."/>
            <person name="Albert L."/>
            <person name="Andreopoulos W."/>
            <person name="Angelini C."/>
            <person name="Antonin V."/>
            <person name="Barry K.W."/>
            <person name="Bougher N.L."/>
            <person name="Buchanan P."/>
            <person name="Buyck B."/>
            <person name="Bense V."/>
            <person name="Catcheside P."/>
            <person name="Chovatia M."/>
            <person name="Cooper J."/>
            <person name="Damon W."/>
            <person name="Desjardin D."/>
            <person name="Finy P."/>
            <person name="Geml J."/>
            <person name="Haridas S."/>
            <person name="Hughes K."/>
            <person name="Justo A."/>
            <person name="Karasinski D."/>
            <person name="Kautmanova I."/>
            <person name="Kiss B."/>
            <person name="Kocsube S."/>
            <person name="Kotiranta H."/>
            <person name="LaButti K.M."/>
            <person name="Lechner B.E."/>
            <person name="Liimatainen K."/>
            <person name="Lipzen A."/>
            <person name="Lukacs Z."/>
            <person name="Mihaltcheva S."/>
            <person name="Morgado L.N."/>
            <person name="Niskanen T."/>
            <person name="Noordeloos M.E."/>
            <person name="Ohm R.A."/>
            <person name="Ortiz-Santana B."/>
            <person name="Ovrebo C."/>
            <person name="Racz N."/>
            <person name="Riley R."/>
            <person name="Savchenko A."/>
            <person name="Shiryaev A."/>
            <person name="Soop K."/>
            <person name="Spirin V."/>
            <person name="Szebenyi C."/>
            <person name="Tomsovsky M."/>
            <person name="Tulloss R.E."/>
            <person name="Uehling J."/>
            <person name="Grigoriev I.V."/>
            <person name="Vagvolgyi C."/>
            <person name="Papp T."/>
            <person name="Martin F.M."/>
            <person name="Miettinen O."/>
            <person name="Hibbett D.S."/>
            <person name="Nagy L.G."/>
        </authorList>
    </citation>
    <scope>NUCLEOTIDE SEQUENCE [LARGE SCALE GENOMIC DNA]</scope>
    <source>
        <strain evidence="1 2">HHB13444</strain>
    </source>
</reference>